<feature type="transmembrane region" description="Helical" evidence="1">
    <location>
        <begin position="224"/>
        <end position="243"/>
    </location>
</feature>
<dbReference type="Pfam" id="PF25968">
    <property type="entry name" value="CALS1"/>
    <property type="match status" value="1"/>
</dbReference>
<dbReference type="GO" id="GO:0005886">
    <property type="term" value="C:plasma membrane"/>
    <property type="evidence" value="ECO:0007669"/>
    <property type="project" value="TreeGrafter"/>
</dbReference>
<dbReference type="PANTHER" id="PTHR12741:SF48">
    <property type="entry name" value="1,3-BETA-GLUCAN SYNTHASE COMPONENT FKS1-RELATED"/>
    <property type="match status" value="1"/>
</dbReference>
<evidence type="ECO:0000256" key="1">
    <source>
        <dbReference type="SAM" id="Phobius"/>
    </source>
</evidence>
<dbReference type="PANTHER" id="PTHR12741">
    <property type="entry name" value="LYST-INTERACTING PROTEIN LIP5 DOPAMINE RESPONSIVE PROTEIN DRG-1"/>
    <property type="match status" value="1"/>
</dbReference>
<keyword evidence="1" id="KW-0472">Membrane</keyword>
<feature type="transmembrane region" description="Helical" evidence="1">
    <location>
        <begin position="182"/>
        <end position="204"/>
    </location>
</feature>
<feature type="non-terminal residue" evidence="4">
    <location>
        <position position="811"/>
    </location>
</feature>
<dbReference type="Pfam" id="PF02364">
    <property type="entry name" value="Glucan_synthase"/>
    <property type="match status" value="2"/>
</dbReference>
<feature type="transmembrane region" description="Helical" evidence="1">
    <location>
        <begin position="24"/>
        <end position="51"/>
    </location>
</feature>
<feature type="transmembrane region" description="Helical" evidence="1">
    <location>
        <begin position="74"/>
        <end position="97"/>
    </location>
</feature>
<dbReference type="AlphaFoldDB" id="A0AAW0K5T2"/>
<gene>
    <name evidence="4" type="primary">CALS3_4</name>
    <name evidence="4" type="ORF">CFP56_025138</name>
</gene>
<dbReference type="Proteomes" id="UP000237347">
    <property type="component" value="Unassembled WGS sequence"/>
</dbReference>
<keyword evidence="1" id="KW-1133">Transmembrane helix</keyword>
<evidence type="ECO:0000313" key="4">
    <source>
        <dbReference type="EMBL" id="KAK7833879.1"/>
    </source>
</evidence>
<dbReference type="GO" id="GO:0000148">
    <property type="term" value="C:1,3-beta-D-glucan synthase complex"/>
    <property type="evidence" value="ECO:0007669"/>
    <property type="project" value="InterPro"/>
</dbReference>
<reference evidence="4 5" key="1">
    <citation type="journal article" date="2018" name="Sci. Data">
        <title>The draft genome sequence of cork oak.</title>
        <authorList>
            <person name="Ramos A.M."/>
            <person name="Usie A."/>
            <person name="Barbosa P."/>
            <person name="Barros P.M."/>
            <person name="Capote T."/>
            <person name="Chaves I."/>
            <person name="Simoes F."/>
            <person name="Abreu I."/>
            <person name="Carrasquinho I."/>
            <person name="Faro C."/>
            <person name="Guimaraes J.B."/>
            <person name="Mendonca D."/>
            <person name="Nobrega F."/>
            <person name="Rodrigues L."/>
            <person name="Saibo N.J.M."/>
            <person name="Varela M.C."/>
            <person name="Egas C."/>
            <person name="Matos J."/>
            <person name="Miguel C.M."/>
            <person name="Oliveira M.M."/>
            <person name="Ricardo C.P."/>
            <person name="Goncalves S."/>
        </authorList>
    </citation>
    <scope>NUCLEOTIDE SEQUENCE [LARGE SCALE GENOMIC DNA]</scope>
    <source>
        <strain evidence="5">cv. HL8</strain>
    </source>
</reference>
<feature type="transmembrane region" description="Helical" evidence="1">
    <location>
        <begin position="147"/>
        <end position="170"/>
    </location>
</feature>
<comment type="caution">
    <text evidence="4">The sequence shown here is derived from an EMBL/GenBank/DDBJ whole genome shotgun (WGS) entry which is preliminary data.</text>
</comment>
<evidence type="ECO:0000259" key="3">
    <source>
        <dbReference type="Pfam" id="PF25968"/>
    </source>
</evidence>
<keyword evidence="1" id="KW-0812">Transmembrane</keyword>
<feature type="domain" description="Callose synthase helical" evidence="3">
    <location>
        <begin position="383"/>
        <end position="561"/>
    </location>
</feature>
<dbReference type="InterPro" id="IPR003440">
    <property type="entry name" value="Glyco_trans_48_dom"/>
</dbReference>
<feature type="domain" description="Glycosyl transferase 48" evidence="2">
    <location>
        <begin position="566"/>
        <end position="654"/>
    </location>
</feature>
<dbReference type="InterPro" id="IPR058851">
    <property type="entry name" value="CALS1_helical"/>
</dbReference>
<evidence type="ECO:0000313" key="5">
    <source>
        <dbReference type="Proteomes" id="UP000237347"/>
    </source>
</evidence>
<dbReference type="GO" id="GO:0006075">
    <property type="term" value="P:(1-&gt;3)-beta-D-glucan biosynthetic process"/>
    <property type="evidence" value="ECO:0007669"/>
    <property type="project" value="InterPro"/>
</dbReference>
<protein>
    <submittedName>
        <fullName evidence="4">Callose synthase 3</fullName>
    </submittedName>
</protein>
<keyword evidence="5" id="KW-1185">Reference proteome</keyword>
<accession>A0AAW0K5T2</accession>
<organism evidence="4 5">
    <name type="scientific">Quercus suber</name>
    <name type="common">Cork oak</name>
    <dbReference type="NCBI Taxonomy" id="58331"/>
    <lineage>
        <taxon>Eukaryota</taxon>
        <taxon>Viridiplantae</taxon>
        <taxon>Streptophyta</taxon>
        <taxon>Embryophyta</taxon>
        <taxon>Tracheophyta</taxon>
        <taxon>Spermatophyta</taxon>
        <taxon>Magnoliopsida</taxon>
        <taxon>eudicotyledons</taxon>
        <taxon>Gunneridae</taxon>
        <taxon>Pentapetalae</taxon>
        <taxon>rosids</taxon>
        <taxon>fabids</taxon>
        <taxon>Fagales</taxon>
        <taxon>Fagaceae</taxon>
        <taxon>Quercus</taxon>
    </lineage>
</organism>
<proteinExistence type="predicted"/>
<dbReference type="GO" id="GO:0003843">
    <property type="term" value="F:1,3-beta-D-glucan synthase activity"/>
    <property type="evidence" value="ECO:0007669"/>
    <property type="project" value="InterPro"/>
</dbReference>
<evidence type="ECO:0000259" key="2">
    <source>
        <dbReference type="Pfam" id="PF02364"/>
    </source>
</evidence>
<dbReference type="EMBL" id="PKMF04000396">
    <property type="protein sequence ID" value="KAK7833879.1"/>
    <property type="molecule type" value="Genomic_DNA"/>
</dbReference>
<name>A0AAW0K5T2_QUESU</name>
<sequence length="811" mass="93446">MVIIASNGSGKLSSIFEGDVFKKVLSIFISAAILKFVQAWLIVLPVTYAYIWKIPPGFAQTIKTFSNSPRSPSLFMLAVLIYLSPNMLSTVLSLFPFIRRYLGRSNNKIVVLMMWWSQPRLFVGRAMDEKPISLIKFINSITDQLLISRYALFWVLLILSKLAFSYYIEVFRLSIPRTYDPYCYVLFFLSFFFFFFFLPLVGPTKLIMQVQVTTFQGPELFPQARNNIGIVIALWAPIIIVYFMDTQIWYAIFSTILGVYMVRFSGLERLVISLYTTLTQCFLSQIQTLAMLRSRFQSLPGAFNACLIPVENNEKTKEGTNGTFSYKFEKISSINEKEAAKFAELWNSIISSFRDGDLITNWEMNFLLVPYWANRDLDLIQWPLFLLASKVPTALDMARASNGRDSELKMRLKVDNYMNAAVRECYATFKNVINSLVLGEREKVIINEIFFKVDDHIQKDDLIKELNMSALPSLHKQFIKLIEYLLANKKEDKNQVVIVLLNMLEIVTRDIMKDAISSWAESSHAGYSGTDERMKPLDLQYQFFGELRFPVKPKTEAWKEKSAMDVPSNLEARRRISFFSNSLFMDMPIAPKVQNMISFSSLTSYYSEEVLFSTNDLEEPIGDGVTILYYLQKMFPDEWNNFLERIKCSDQEELKGTELEDELRLWASYRTQTLARTMRGMMYYRKALELQAFLDMANDEDLMKGYKAAELDGEENSKSERSLRAQCQAIADLKFTYVVSCHMYGIHKRSGDPCAKDILNLITRHPSVRVAYIDEVEEPVKDYSKKGVEKVYYSALVKAAPPTKAIGSSKR</sequence>
<feature type="domain" description="Glycosyl transferase 48" evidence="2">
    <location>
        <begin position="659"/>
        <end position="801"/>
    </location>
</feature>